<comment type="similarity">
    <text evidence="1">Belongs to the peptidase C40 family.</text>
</comment>
<evidence type="ECO:0000256" key="1">
    <source>
        <dbReference type="ARBA" id="ARBA00007074"/>
    </source>
</evidence>
<feature type="domain" description="NlpC/P60" evidence="6">
    <location>
        <begin position="150"/>
        <end position="261"/>
    </location>
</feature>
<proteinExistence type="inferred from homology"/>
<keyword evidence="8" id="KW-1185">Reference proteome</keyword>
<dbReference type="PROSITE" id="PS51935">
    <property type="entry name" value="NLPC_P60"/>
    <property type="match status" value="1"/>
</dbReference>
<feature type="signal peptide" evidence="5">
    <location>
        <begin position="1"/>
        <end position="35"/>
    </location>
</feature>
<dbReference type="EMBL" id="FONZ01000003">
    <property type="protein sequence ID" value="SFF24903.1"/>
    <property type="molecule type" value="Genomic_DNA"/>
</dbReference>
<dbReference type="Gene3D" id="3.90.1720.10">
    <property type="entry name" value="endopeptidase domain like (from Nostoc punctiforme)"/>
    <property type="match status" value="1"/>
</dbReference>
<dbReference type="Proteomes" id="UP000198520">
    <property type="component" value="Unassembled WGS sequence"/>
</dbReference>
<evidence type="ECO:0000256" key="3">
    <source>
        <dbReference type="ARBA" id="ARBA00022801"/>
    </source>
</evidence>
<dbReference type="InterPro" id="IPR051202">
    <property type="entry name" value="Peptidase_C40"/>
</dbReference>
<dbReference type="RefSeq" id="WP_093378494.1">
    <property type="nucleotide sequence ID" value="NZ_BNAN01000003.1"/>
</dbReference>
<dbReference type="GO" id="GO:0008234">
    <property type="term" value="F:cysteine-type peptidase activity"/>
    <property type="evidence" value="ECO:0007669"/>
    <property type="project" value="UniProtKB-KW"/>
</dbReference>
<name>A0A1I2H6A8_9MICO</name>
<dbReference type="Pfam" id="PF00877">
    <property type="entry name" value="NLPC_P60"/>
    <property type="match status" value="1"/>
</dbReference>
<keyword evidence="2" id="KW-0645">Protease</keyword>
<evidence type="ECO:0000256" key="5">
    <source>
        <dbReference type="SAM" id="SignalP"/>
    </source>
</evidence>
<dbReference type="PANTHER" id="PTHR47053">
    <property type="entry name" value="MUREIN DD-ENDOPEPTIDASE MEPH-RELATED"/>
    <property type="match status" value="1"/>
</dbReference>
<evidence type="ECO:0000259" key="6">
    <source>
        <dbReference type="PROSITE" id="PS51935"/>
    </source>
</evidence>
<evidence type="ECO:0000256" key="2">
    <source>
        <dbReference type="ARBA" id="ARBA00022670"/>
    </source>
</evidence>
<protein>
    <submittedName>
        <fullName evidence="7">NlpC/P60 family protein</fullName>
    </submittedName>
</protein>
<accession>A0A1I2H6A8</accession>
<organism evidence="7 8">
    <name type="scientific">Flavimobilis marinus</name>
    <dbReference type="NCBI Taxonomy" id="285351"/>
    <lineage>
        <taxon>Bacteria</taxon>
        <taxon>Bacillati</taxon>
        <taxon>Actinomycetota</taxon>
        <taxon>Actinomycetes</taxon>
        <taxon>Micrococcales</taxon>
        <taxon>Jonesiaceae</taxon>
        <taxon>Flavimobilis</taxon>
    </lineage>
</organism>
<reference evidence="8" key="1">
    <citation type="submission" date="2016-10" db="EMBL/GenBank/DDBJ databases">
        <authorList>
            <person name="Varghese N."/>
            <person name="Submissions S."/>
        </authorList>
    </citation>
    <scope>NUCLEOTIDE SEQUENCE [LARGE SCALE GENOMIC DNA]</scope>
    <source>
        <strain evidence="8">DSM 19083</strain>
    </source>
</reference>
<feature type="chain" id="PRO_5011767357" evidence="5">
    <location>
        <begin position="36"/>
        <end position="261"/>
    </location>
</feature>
<gene>
    <name evidence="7" type="ORF">SAMN04488035_2205</name>
</gene>
<evidence type="ECO:0000313" key="8">
    <source>
        <dbReference type="Proteomes" id="UP000198520"/>
    </source>
</evidence>
<dbReference type="STRING" id="285351.SAMN04488035_2205"/>
<sequence length="261" mass="27802">MLKALSPARNRRSISLAAVAALGASLFLAAPTASASTGAAASTAAPTAAAQAPTSGSKLVVRTSKRTYVQGKKGTRIVVKVRAGGRAATGKVRVYAGKKSLKTKTLRNGKTAIRLPKNLKAKRHTITVRYFPRGAVKAAPATKKFQVRVKDRRATVVRIAKKFVGSKYRIGGSSPRTGFDCSGFTSYVYGKAGKRLPKSSSAQRHVGKVISRSKAKPGDLIWSPGHVAIYLGGNKQIDSPRPGKSIKVRSIWQHNPTFIRV</sequence>
<keyword evidence="5" id="KW-0732">Signal</keyword>
<evidence type="ECO:0000313" key="7">
    <source>
        <dbReference type="EMBL" id="SFF24903.1"/>
    </source>
</evidence>
<keyword evidence="3" id="KW-0378">Hydrolase</keyword>
<dbReference type="GO" id="GO:0006508">
    <property type="term" value="P:proteolysis"/>
    <property type="evidence" value="ECO:0007669"/>
    <property type="project" value="UniProtKB-KW"/>
</dbReference>
<dbReference type="PANTHER" id="PTHR47053:SF1">
    <property type="entry name" value="MUREIN DD-ENDOPEPTIDASE MEPH-RELATED"/>
    <property type="match status" value="1"/>
</dbReference>
<dbReference type="SUPFAM" id="SSF54001">
    <property type="entry name" value="Cysteine proteinases"/>
    <property type="match status" value="1"/>
</dbReference>
<dbReference type="InterPro" id="IPR038765">
    <property type="entry name" value="Papain-like_cys_pep_sf"/>
</dbReference>
<dbReference type="AlphaFoldDB" id="A0A1I2H6A8"/>
<dbReference type="InterPro" id="IPR000064">
    <property type="entry name" value="NLP_P60_dom"/>
</dbReference>
<evidence type="ECO:0000256" key="4">
    <source>
        <dbReference type="ARBA" id="ARBA00022807"/>
    </source>
</evidence>
<keyword evidence="4" id="KW-0788">Thiol protease</keyword>